<dbReference type="Gene3D" id="2.60.120.260">
    <property type="entry name" value="Galactose-binding domain-like"/>
    <property type="match status" value="1"/>
</dbReference>
<dbReference type="SUPFAM" id="SSF49785">
    <property type="entry name" value="Galactose-binding domain-like"/>
    <property type="match status" value="1"/>
</dbReference>
<dbReference type="InterPro" id="IPR008979">
    <property type="entry name" value="Galactose-bd-like_sf"/>
</dbReference>
<name>Q6VUG8_9BACL</name>
<accession>Q6VUG8</accession>
<dbReference type="EMBL" id="AY326313">
    <property type="protein sequence ID" value="AAQ91302.1"/>
    <property type="molecule type" value="Genomic_DNA"/>
</dbReference>
<organism evidence="1">
    <name type="scientific">Paenibacillus sp. Dex70-34</name>
    <dbReference type="NCBI Taxonomy" id="247651"/>
    <lineage>
        <taxon>Bacteria</taxon>
        <taxon>Bacillati</taxon>
        <taxon>Bacillota</taxon>
        <taxon>Bacilli</taxon>
        <taxon>Bacillales</taxon>
        <taxon>Paenibacillaceae</taxon>
        <taxon>Paenibacillus</taxon>
    </lineage>
</organism>
<dbReference type="AlphaFoldDB" id="Q6VUG8"/>
<feature type="non-terminal residue" evidence="1">
    <location>
        <position position="1"/>
    </location>
</feature>
<evidence type="ECO:0000313" key="1">
    <source>
        <dbReference type="EMBL" id="AAQ91302.1"/>
    </source>
</evidence>
<reference evidence="1" key="1">
    <citation type="submission" date="2003-06" db="EMBL/GenBank/DDBJ databases">
        <title>Thermotolerant Paenibacillus species produce thermoactive and thermostable dextranases.</title>
        <authorList>
            <person name="Finnegan P.M."/>
            <person name="Brumbley S.M."/>
            <person name="O'Shea M.S."/>
            <person name="Nevalainen H."/>
            <person name="Bergquist P.L."/>
        </authorList>
    </citation>
    <scope>NUCLEOTIDE SEQUENCE</scope>
    <source>
        <strain evidence="1">Dex70-34</strain>
    </source>
</reference>
<sequence length="251" mass="28643">EMFRSGYVYPGTDMEKFTDTFTEYVWNKSTTNPQFHHEVDGTGDFSYSQYMMNWVELSQFDINVWPQIAKFYETYTPSHTSHLLVLSQLMRWDPEKVVNQGFELKTSFDPTQPARWVRDGATSSATAYLDAANKSSGDYGLTIKANGTDVQRMRQTWQEWSPSAQYVVTFDGKTDGSAAGGRVKIFNVTRNSTIAQYEFTNTNWQTHTFTFTSPENSTDTVRIYLENKDYTVANGKAHFDNIAIKAAGDSF</sequence>
<protein>
    <submittedName>
        <fullName evidence="1">RNA binding protein-like protein</fullName>
    </submittedName>
</protein>
<proteinExistence type="predicted"/>